<organism evidence="1 2">
    <name type="scientific">Candidatus Avoscillospira stercoripullorum</name>
    <dbReference type="NCBI Taxonomy" id="2840709"/>
    <lineage>
        <taxon>Bacteria</taxon>
        <taxon>Bacillati</taxon>
        <taxon>Bacillota</taxon>
        <taxon>Clostridia</taxon>
        <taxon>Eubacteriales</taxon>
        <taxon>Oscillospiraceae</taxon>
        <taxon>Oscillospiraceae incertae sedis</taxon>
        <taxon>Candidatus Avoscillospira</taxon>
    </lineage>
</organism>
<evidence type="ECO:0000313" key="1">
    <source>
        <dbReference type="EMBL" id="HIR09924.1"/>
    </source>
</evidence>
<dbReference type="EMBL" id="DVGD01000191">
    <property type="protein sequence ID" value="HIR09924.1"/>
    <property type="molecule type" value="Genomic_DNA"/>
</dbReference>
<gene>
    <name evidence="1" type="ORF">IAA70_05940</name>
</gene>
<sequence>MRRRCPAVLGGAIRGERDYAIAFRTIPGNDTGAFHILEHSVLRSSERHPVKEPF</sequence>
<dbReference type="Proteomes" id="UP000824258">
    <property type="component" value="Unassembled WGS sequence"/>
</dbReference>
<reference evidence="1" key="1">
    <citation type="submission" date="2020-10" db="EMBL/GenBank/DDBJ databases">
        <authorList>
            <person name="Gilroy R."/>
        </authorList>
    </citation>
    <scope>NUCLEOTIDE SEQUENCE</scope>
    <source>
        <strain evidence="1">ChiHjej9B8-7071</strain>
    </source>
</reference>
<evidence type="ECO:0008006" key="3">
    <source>
        <dbReference type="Google" id="ProtNLM"/>
    </source>
</evidence>
<evidence type="ECO:0000313" key="2">
    <source>
        <dbReference type="Proteomes" id="UP000824258"/>
    </source>
</evidence>
<name>A0A9D1D8J8_9FIRM</name>
<protein>
    <recommendedName>
        <fullName evidence="3">Peptidase M16 N-terminal domain-containing protein</fullName>
    </recommendedName>
</protein>
<reference evidence="1" key="2">
    <citation type="journal article" date="2021" name="PeerJ">
        <title>Extensive microbial diversity within the chicken gut microbiome revealed by metagenomics and culture.</title>
        <authorList>
            <person name="Gilroy R."/>
            <person name="Ravi A."/>
            <person name="Getino M."/>
            <person name="Pursley I."/>
            <person name="Horton D.L."/>
            <person name="Alikhan N.F."/>
            <person name="Baker D."/>
            <person name="Gharbi K."/>
            <person name="Hall N."/>
            <person name="Watson M."/>
            <person name="Adriaenssens E.M."/>
            <person name="Foster-Nyarko E."/>
            <person name="Jarju S."/>
            <person name="Secka A."/>
            <person name="Antonio M."/>
            <person name="Oren A."/>
            <person name="Chaudhuri R.R."/>
            <person name="La Ragione R."/>
            <person name="Hildebrand F."/>
            <person name="Pallen M.J."/>
        </authorList>
    </citation>
    <scope>NUCLEOTIDE SEQUENCE</scope>
    <source>
        <strain evidence="1">ChiHjej9B8-7071</strain>
    </source>
</reference>
<accession>A0A9D1D8J8</accession>
<dbReference type="AlphaFoldDB" id="A0A9D1D8J8"/>
<comment type="caution">
    <text evidence="1">The sequence shown here is derived from an EMBL/GenBank/DDBJ whole genome shotgun (WGS) entry which is preliminary data.</text>
</comment>
<dbReference type="Gene3D" id="3.30.830.10">
    <property type="entry name" value="Metalloenzyme, LuxS/M16 peptidase-like"/>
    <property type="match status" value="1"/>
</dbReference>
<proteinExistence type="predicted"/>